<feature type="transmembrane region" description="Helical" evidence="6">
    <location>
        <begin position="166"/>
        <end position="182"/>
    </location>
</feature>
<feature type="transmembrane region" description="Helical" evidence="6">
    <location>
        <begin position="398"/>
        <end position="424"/>
    </location>
</feature>
<dbReference type="GO" id="GO:0005886">
    <property type="term" value="C:plasma membrane"/>
    <property type="evidence" value="ECO:0007669"/>
    <property type="project" value="TreeGrafter"/>
</dbReference>
<dbReference type="Gene3D" id="1.20.1250.20">
    <property type="entry name" value="MFS general substrate transporter like domains"/>
    <property type="match status" value="2"/>
</dbReference>
<dbReference type="PANTHER" id="PTHR23508:SF10">
    <property type="entry name" value="CARBOXYLIC ACID TRANSPORTER PROTEIN HOMOLOG"/>
    <property type="match status" value="1"/>
</dbReference>
<dbReference type="PROSITE" id="PS00217">
    <property type="entry name" value="SUGAR_TRANSPORT_2"/>
    <property type="match status" value="1"/>
</dbReference>
<dbReference type="Pfam" id="PF07690">
    <property type="entry name" value="MFS_1"/>
    <property type="match status" value="1"/>
</dbReference>
<reference evidence="8 9" key="1">
    <citation type="submission" date="2018-01" db="EMBL/GenBank/DDBJ databases">
        <authorList>
            <person name="Clerissi C."/>
        </authorList>
    </citation>
    <scope>NUCLEOTIDE SEQUENCE [LARGE SCALE GENOMIC DNA]</scope>
    <source>
        <strain evidence="8">Cupriavidus sp. LMG 19464</strain>
    </source>
</reference>
<comment type="subcellular location">
    <subcellularLocation>
        <location evidence="1">Membrane</location>
        <topology evidence="1">Multi-pass membrane protein</topology>
    </subcellularLocation>
</comment>
<comment type="caution">
    <text evidence="8">The sequence shown here is derived from an EMBL/GenBank/DDBJ whole genome shotgun (WGS) entry which is preliminary data.</text>
</comment>
<feature type="region of interest" description="Disordered" evidence="5">
    <location>
        <begin position="1"/>
        <end position="54"/>
    </location>
</feature>
<feature type="transmembrane region" description="Helical" evidence="6">
    <location>
        <begin position="252"/>
        <end position="270"/>
    </location>
</feature>
<protein>
    <submittedName>
        <fullName evidence="8">Muconolactone transporter Major facilitator superfamily MFS_1</fullName>
    </submittedName>
</protein>
<keyword evidence="3 6" id="KW-1133">Transmembrane helix</keyword>
<evidence type="ECO:0000256" key="2">
    <source>
        <dbReference type="ARBA" id="ARBA00022692"/>
    </source>
</evidence>
<name>A0A975XDN9_9BURK</name>
<dbReference type="CDD" id="cd17371">
    <property type="entry name" value="MFS_MucK"/>
    <property type="match status" value="1"/>
</dbReference>
<dbReference type="Proteomes" id="UP000256780">
    <property type="component" value="Chromosome CBM2587_b"/>
</dbReference>
<organism evidence="8 9">
    <name type="scientific">Cupriavidus taiwanensis</name>
    <dbReference type="NCBI Taxonomy" id="164546"/>
    <lineage>
        <taxon>Bacteria</taxon>
        <taxon>Pseudomonadati</taxon>
        <taxon>Pseudomonadota</taxon>
        <taxon>Betaproteobacteria</taxon>
        <taxon>Burkholderiales</taxon>
        <taxon>Burkholderiaceae</taxon>
        <taxon>Cupriavidus</taxon>
    </lineage>
</organism>
<accession>A0A975XDN9</accession>
<feature type="transmembrane region" description="Helical" evidence="6">
    <location>
        <begin position="375"/>
        <end position="392"/>
    </location>
</feature>
<feature type="transmembrane region" description="Helical" evidence="6">
    <location>
        <begin position="221"/>
        <end position="246"/>
    </location>
</feature>
<evidence type="ECO:0000256" key="1">
    <source>
        <dbReference type="ARBA" id="ARBA00004141"/>
    </source>
</evidence>
<keyword evidence="4 6" id="KW-0472">Membrane</keyword>
<evidence type="ECO:0000256" key="6">
    <source>
        <dbReference type="SAM" id="Phobius"/>
    </source>
</evidence>
<evidence type="ECO:0000256" key="5">
    <source>
        <dbReference type="SAM" id="MobiDB-lite"/>
    </source>
</evidence>
<dbReference type="EMBL" id="OFSQ01000037">
    <property type="protein sequence ID" value="SOY66767.1"/>
    <property type="molecule type" value="Genomic_DNA"/>
</dbReference>
<dbReference type="PANTHER" id="PTHR23508">
    <property type="entry name" value="CARBOXYLIC ACID TRANSPORTER PROTEIN HOMOLOG"/>
    <property type="match status" value="1"/>
</dbReference>
<feature type="domain" description="Major facilitator superfamily (MFS) profile" evidence="7">
    <location>
        <begin position="97"/>
        <end position="487"/>
    </location>
</feature>
<feature type="compositionally biased region" description="Low complexity" evidence="5">
    <location>
        <begin position="29"/>
        <end position="42"/>
    </location>
</feature>
<keyword evidence="2 6" id="KW-0812">Transmembrane</keyword>
<feature type="transmembrane region" description="Helical" evidence="6">
    <location>
        <begin position="304"/>
        <end position="325"/>
    </location>
</feature>
<evidence type="ECO:0000256" key="3">
    <source>
        <dbReference type="ARBA" id="ARBA00022989"/>
    </source>
</evidence>
<proteinExistence type="predicted"/>
<dbReference type="AlphaFoldDB" id="A0A975XDN9"/>
<feature type="transmembrane region" description="Helical" evidence="6">
    <location>
        <begin position="188"/>
        <end position="209"/>
    </location>
</feature>
<dbReference type="InterPro" id="IPR011701">
    <property type="entry name" value="MFS"/>
</dbReference>
<dbReference type="InterPro" id="IPR036259">
    <property type="entry name" value="MFS_trans_sf"/>
</dbReference>
<feature type="transmembrane region" description="Helical" evidence="6">
    <location>
        <begin position="345"/>
        <end position="366"/>
    </location>
</feature>
<dbReference type="PROSITE" id="PS50850">
    <property type="entry name" value="MFS"/>
    <property type="match status" value="1"/>
</dbReference>
<dbReference type="GO" id="GO:0046943">
    <property type="term" value="F:carboxylic acid transmembrane transporter activity"/>
    <property type="evidence" value="ECO:0007669"/>
    <property type="project" value="TreeGrafter"/>
</dbReference>
<evidence type="ECO:0000256" key="4">
    <source>
        <dbReference type="ARBA" id="ARBA00023136"/>
    </source>
</evidence>
<dbReference type="InterPro" id="IPR005829">
    <property type="entry name" value="Sugar_transporter_CS"/>
</dbReference>
<dbReference type="FunFam" id="1.20.1250.20:FF:000346">
    <property type="entry name" value="Transporter, major facilitator family"/>
    <property type="match status" value="1"/>
</dbReference>
<evidence type="ECO:0000259" key="7">
    <source>
        <dbReference type="PROSITE" id="PS50850"/>
    </source>
</evidence>
<dbReference type="FunFam" id="1.20.1250.20:FF:000253">
    <property type="entry name" value="Transporter, major facilitator family"/>
    <property type="match status" value="1"/>
</dbReference>
<evidence type="ECO:0000313" key="8">
    <source>
        <dbReference type="EMBL" id="SOY66767.1"/>
    </source>
</evidence>
<evidence type="ECO:0000313" key="9">
    <source>
        <dbReference type="Proteomes" id="UP000256780"/>
    </source>
</evidence>
<feature type="transmembrane region" description="Helical" evidence="6">
    <location>
        <begin position="461"/>
        <end position="483"/>
    </location>
</feature>
<feature type="transmembrane region" description="Helical" evidence="6">
    <location>
        <begin position="436"/>
        <end position="455"/>
    </location>
</feature>
<sequence length="493" mass="52961">MQSAGAPQDALQPRSAAPPMRGSGKPARRAATTRQAGRAQRALPRPSQTYHDEECMETQIGSIQSPQPASPQASAEPAPSRGFFSWYRDITANERRTFWSCKVGYALDAMDTQFLSFVIPTLIATWGISRADAGFIGTATLLTSAAGGWVAGILSDRIGRVRTLQLTILWFAFFTFLCGLAQNYEQLLVARALMGFGFGGEWTAGAVLIGEAIRAQDRGKAVGMVQAGWAVGWGLAALLYALVFSLLPAETAWRVLFLIGLLPAVFVIVLRRMVKEPEVYTEHKARESQASEKTSFAAIFSPRLLSITLRAALLTTGAQGGYYAITTWLPTFLKTERGLTVLGTGGYLAMVIVGSYIGYVTSAYLTDRIGRKRNFILFALGSMTIALAYTHIPVNDTVMLLLGFPLGFFASGIFAGMGAFLTELFPTSVRGSGQGFCYNVGRAIGAFFPFLIGHVSQQMSLGHAIGIFAAAAYGVLILAALTLPETRGKALEA</sequence>
<feature type="transmembrane region" description="Helical" evidence="6">
    <location>
        <begin position="134"/>
        <end position="154"/>
    </location>
</feature>
<dbReference type="SUPFAM" id="SSF103473">
    <property type="entry name" value="MFS general substrate transporter"/>
    <property type="match status" value="1"/>
</dbReference>
<feature type="transmembrane region" description="Helical" evidence="6">
    <location>
        <begin position="105"/>
        <end position="128"/>
    </location>
</feature>
<dbReference type="InterPro" id="IPR020846">
    <property type="entry name" value="MFS_dom"/>
</dbReference>
<gene>
    <name evidence="8" type="ORF">CBM2587_B80044</name>
</gene>